<accession>A0A9C6X105</accession>
<dbReference type="OrthoDB" id="6250271at2759"/>
<dbReference type="RefSeq" id="XP_052127150.1">
    <property type="nucleotide sequence ID" value="XM_052271190.1"/>
</dbReference>
<dbReference type="GeneID" id="127750212"/>
<dbReference type="GO" id="GO:0005886">
    <property type="term" value="C:plasma membrane"/>
    <property type="evidence" value="ECO:0007669"/>
    <property type="project" value="InterPro"/>
</dbReference>
<dbReference type="Gene3D" id="2.60.40.60">
    <property type="entry name" value="Cadherins"/>
    <property type="match status" value="1"/>
</dbReference>
<dbReference type="KEGG" id="foc:127750212"/>
<dbReference type="InterPro" id="IPR002126">
    <property type="entry name" value="Cadherin-like_dom"/>
</dbReference>
<evidence type="ECO:0000259" key="5">
    <source>
        <dbReference type="PROSITE" id="PS50268"/>
    </source>
</evidence>
<protein>
    <submittedName>
        <fullName evidence="7">Cadherin-related family member 1-like</fullName>
    </submittedName>
</protein>
<reference evidence="7" key="1">
    <citation type="submission" date="2025-08" db="UniProtKB">
        <authorList>
            <consortium name="RefSeq"/>
        </authorList>
    </citation>
    <scope>IDENTIFICATION</scope>
    <source>
        <tissue evidence="7">Whole organism</tissue>
    </source>
</reference>
<proteinExistence type="predicted"/>
<dbReference type="PROSITE" id="PS50268">
    <property type="entry name" value="CADHERIN_2"/>
    <property type="match status" value="1"/>
</dbReference>
<sequence length="200" mass="20961">MRLRRGAGPPGWAVGSPAGPLVLCLLCLLLALGRPLLALPSPAPSPSPGAAPDADPARHAAVARAQADSRCFLESGSSAESFFVSEDLPVGSVIGVLSVLGDPSEPHGDIALRLQETDSPVRVSPGSKNLTLMRRLDKEGIEGPASVYISIICDRKRTADPGLSIPVNIRVTDANDNAPQFVNAPYVLNISEVRTKNFPK</sequence>
<evidence type="ECO:0000256" key="3">
    <source>
        <dbReference type="PROSITE-ProRule" id="PRU00043"/>
    </source>
</evidence>
<keyword evidence="3" id="KW-0106">Calcium</keyword>
<evidence type="ECO:0000256" key="2">
    <source>
        <dbReference type="ARBA" id="ARBA00023136"/>
    </source>
</evidence>
<dbReference type="AlphaFoldDB" id="A0A9C6X105"/>
<dbReference type="PRINTS" id="PR00205">
    <property type="entry name" value="CADHERIN"/>
</dbReference>
<dbReference type="GO" id="GO:0007156">
    <property type="term" value="P:homophilic cell adhesion via plasma membrane adhesion molecules"/>
    <property type="evidence" value="ECO:0007669"/>
    <property type="project" value="InterPro"/>
</dbReference>
<evidence type="ECO:0000313" key="6">
    <source>
        <dbReference type="Proteomes" id="UP000504606"/>
    </source>
</evidence>
<feature type="domain" description="Cadherin" evidence="5">
    <location>
        <begin position="76"/>
        <end position="181"/>
    </location>
</feature>
<comment type="subcellular location">
    <subcellularLocation>
        <location evidence="1">Membrane</location>
    </subcellularLocation>
</comment>
<dbReference type="CDD" id="cd11304">
    <property type="entry name" value="Cadherin_repeat"/>
    <property type="match status" value="1"/>
</dbReference>
<keyword evidence="4" id="KW-0732">Signal</keyword>
<name>A0A9C6X105_FRAOC</name>
<evidence type="ECO:0000313" key="7">
    <source>
        <dbReference type="RefSeq" id="XP_052127150.1"/>
    </source>
</evidence>
<dbReference type="GO" id="GO:0005509">
    <property type="term" value="F:calcium ion binding"/>
    <property type="evidence" value="ECO:0007669"/>
    <property type="project" value="UniProtKB-UniRule"/>
</dbReference>
<dbReference type="FunFam" id="2.60.40.60:FF:000262">
    <property type="entry name" value="protocadherin-23 isoform X2"/>
    <property type="match status" value="1"/>
</dbReference>
<dbReference type="Proteomes" id="UP000504606">
    <property type="component" value="Unplaced"/>
</dbReference>
<evidence type="ECO:0000256" key="4">
    <source>
        <dbReference type="SAM" id="SignalP"/>
    </source>
</evidence>
<evidence type="ECO:0000256" key="1">
    <source>
        <dbReference type="ARBA" id="ARBA00004370"/>
    </source>
</evidence>
<dbReference type="PROSITE" id="PS00232">
    <property type="entry name" value="CADHERIN_1"/>
    <property type="match status" value="1"/>
</dbReference>
<feature type="signal peptide" evidence="4">
    <location>
        <begin position="1"/>
        <end position="38"/>
    </location>
</feature>
<organism evidence="6 7">
    <name type="scientific">Frankliniella occidentalis</name>
    <name type="common">Western flower thrips</name>
    <name type="synonym">Euthrips occidentalis</name>
    <dbReference type="NCBI Taxonomy" id="133901"/>
    <lineage>
        <taxon>Eukaryota</taxon>
        <taxon>Metazoa</taxon>
        <taxon>Ecdysozoa</taxon>
        <taxon>Arthropoda</taxon>
        <taxon>Hexapoda</taxon>
        <taxon>Insecta</taxon>
        <taxon>Pterygota</taxon>
        <taxon>Neoptera</taxon>
        <taxon>Paraneoptera</taxon>
        <taxon>Thysanoptera</taxon>
        <taxon>Terebrantia</taxon>
        <taxon>Thripoidea</taxon>
        <taxon>Thripidae</taxon>
        <taxon>Frankliniella</taxon>
    </lineage>
</organism>
<keyword evidence="6" id="KW-1185">Reference proteome</keyword>
<feature type="chain" id="PRO_5038876263" evidence="4">
    <location>
        <begin position="39"/>
        <end position="200"/>
    </location>
</feature>
<gene>
    <name evidence="7" type="primary">LOC127750212</name>
</gene>
<dbReference type="InterPro" id="IPR020894">
    <property type="entry name" value="Cadherin_CS"/>
</dbReference>
<keyword evidence="2" id="KW-0472">Membrane</keyword>